<feature type="compositionally biased region" description="Polar residues" evidence="1">
    <location>
        <begin position="58"/>
        <end position="77"/>
    </location>
</feature>
<protein>
    <submittedName>
        <fullName evidence="3">F-ORF</fullName>
    </submittedName>
    <submittedName>
        <fullName evidence="2">Female-specific orf protein</fullName>
    </submittedName>
</protein>
<name>F4ZFF9_9BIVA</name>
<keyword evidence="2" id="KW-0496">Mitochondrion</keyword>
<evidence type="ECO:0000313" key="2">
    <source>
        <dbReference type="EMBL" id="AEC14042.1"/>
    </source>
</evidence>
<dbReference type="EMBL" id="HM849383">
    <property type="protein sequence ID" value="AEC14042.1"/>
    <property type="molecule type" value="Genomic_DNA"/>
</dbReference>
<geneLocation type="mitochondrion" evidence="2"/>
<organism evidence="2">
    <name type="scientific">Echyridella menziesii</name>
    <dbReference type="NCBI Taxonomy" id="981778"/>
    <lineage>
        <taxon>Eukaryota</taxon>
        <taxon>Metazoa</taxon>
        <taxon>Spiralia</taxon>
        <taxon>Lophotrochozoa</taxon>
        <taxon>Mollusca</taxon>
        <taxon>Bivalvia</taxon>
        <taxon>Autobranchia</taxon>
        <taxon>Heteroconchia</taxon>
        <taxon>Palaeoheterodonta</taxon>
        <taxon>Unionida</taxon>
        <taxon>Unionoidea</taxon>
        <taxon>Hyriidae</taxon>
        <taxon>Echyridella</taxon>
    </lineage>
</organism>
<accession>F4ZFF9</accession>
<dbReference type="AlphaFoldDB" id="F4ZFF9"/>
<feature type="region of interest" description="Disordered" evidence="1">
    <location>
        <begin position="58"/>
        <end position="92"/>
    </location>
</feature>
<evidence type="ECO:0000313" key="3">
    <source>
        <dbReference type="EMBL" id="AQT38528.1"/>
    </source>
</evidence>
<proteinExistence type="predicted"/>
<reference evidence="2" key="1">
    <citation type="journal article" date="2011" name="Mol. Biol. Evol.">
        <title>Novel protein genes in animal mtDNA: a new sex determination system in freshwater mussels (Bivalvia: Unionoida)?</title>
        <authorList>
            <person name="Breton S."/>
            <person name="Stewart D.T."/>
            <person name="Shepardson S."/>
            <person name="Trdan R.J."/>
            <person name="Bogan A.E."/>
            <person name="Chapman E.G."/>
            <person name="Ruminas A.J."/>
            <person name="Piontkivska H."/>
            <person name="Hoeh W.R."/>
        </authorList>
    </citation>
    <scope>NUCLEOTIDE SEQUENCE</scope>
    <source>
        <strain evidence="2">SB11</strain>
    </source>
</reference>
<gene>
    <name evidence="2" type="primary">forf</name>
    <name evidence="3" type="synonym">F-orf</name>
</gene>
<dbReference type="EMBL" id="KU873121">
    <property type="protein sequence ID" value="AQT38528.1"/>
    <property type="molecule type" value="Genomic_DNA"/>
</dbReference>
<sequence length="92" mass="10033">MSLTIKKPSLSSPKNPMIIMAALLTLLLITIILLYLMSHGQDSTTSLTITSMDITDMTSENLQTKGTNPQQNDTPTGHTPHKSKAHTNLNTK</sequence>
<evidence type="ECO:0000256" key="1">
    <source>
        <dbReference type="SAM" id="MobiDB-lite"/>
    </source>
</evidence>
<reference evidence="3" key="2">
    <citation type="journal article" date="2017" name="Sci. Rep.">
        <title>Evolution of sex-dependent mtDNA transmission in freshwater mussels (Bivalvia: Unionida).</title>
        <authorList>
            <person name="Guerra D."/>
            <person name="Plazzi F."/>
            <person name="Stewart D.T."/>
            <person name="Bogan A.E."/>
            <person name="Hoeh W.R."/>
            <person name="Breton S."/>
        </authorList>
    </citation>
    <scope>NUCLEOTIDE SEQUENCE</scope>
    <source>
        <strain evidence="3">SB11</strain>
        <tissue evidence="3">Gonad</tissue>
    </source>
</reference>